<evidence type="ECO:0000256" key="1">
    <source>
        <dbReference type="PROSITE-ProRule" id="PRU00708"/>
    </source>
</evidence>
<dbReference type="EMBL" id="JAAALK010000286">
    <property type="protein sequence ID" value="KAG8063602.1"/>
    <property type="molecule type" value="Genomic_DNA"/>
</dbReference>
<dbReference type="NCBIfam" id="TIGR00756">
    <property type="entry name" value="PPR"/>
    <property type="match status" value="2"/>
</dbReference>
<dbReference type="PROSITE" id="PS51375">
    <property type="entry name" value="PPR"/>
    <property type="match status" value="1"/>
</dbReference>
<dbReference type="AlphaFoldDB" id="A0A8J5V7P2"/>
<dbReference type="GO" id="GO:0009451">
    <property type="term" value="P:RNA modification"/>
    <property type="evidence" value="ECO:0007669"/>
    <property type="project" value="InterPro"/>
</dbReference>
<comment type="caution">
    <text evidence="2">The sequence shown here is derived from an EMBL/GenBank/DDBJ whole genome shotgun (WGS) entry which is preliminary data.</text>
</comment>
<sequence>MPSRDLACYNALISGLSLCRRTPPDAAAVLASIPFPPSVVSFTSLLHGHVRHGFLADAIGLFEQMPERNHISYTVLLSGLLDAVRINEAPKLFDDMPDMDVVAWTA</sequence>
<feature type="repeat" description="PPR" evidence="1">
    <location>
        <begin position="38"/>
        <end position="72"/>
    </location>
</feature>
<evidence type="ECO:0000313" key="3">
    <source>
        <dbReference type="Proteomes" id="UP000729402"/>
    </source>
</evidence>
<dbReference type="InterPro" id="IPR046960">
    <property type="entry name" value="PPR_At4g14850-like_plant"/>
</dbReference>
<accession>A0A8J5V7P2</accession>
<evidence type="ECO:0000313" key="2">
    <source>
        <dbReference type="EMBL" id="KAG8063602.1"/>
    </source>
</evidence>
<proteinExistence type="predicted"/>
<name>A0A8J5V7P2_ZIZPA</name>
<protein>
    <recommendedName>
        <fullName evidence="4">Pentatricopeptide repeat-containing protein</fullName>
    </recommendedName>
</protein>
<evidence type="ECO:0008006" key="4">
    <source>
        <dbReference type="Google" id="ProtNLM"/>
    </source>
</evidence>
<keyword evidence="3" id="KW-1185">Reference proteome</keyword>
<reference evidence="2" key="2">
    <citation type="submission" date="2021-02" db="EMBL/GenBank/DDBJ databases">
        <authorList>
            <person name="Kimball J.A."/>
            <person name="Haas M.W."/>
            <person name="Macchietto M."/>
            <person name="Kono T."/>
            <person name="Duquette J."/>
            <person name="Shao M."/>
        </authorList>
    </citation>
    <scope>NUCLEOTIDE SEQUENCE</scope>
    <source>
        <tissue evidence="2">Fresh leaf tissue</tissue>
    </source>
</reference>
<gene>
    <name evidence="2" type="ORF">GUJ93_ZPchr0003g16480</name>
</gene>
<dbReference type="GO" id="GO:0003723">
    <property type="term" value="F:RNA binding"/>
    <property type="evidence" value="ECO:0007669"/>
    <property type="project" value="InterPro"/>
</dbReference>
<dbReference type="PANTHER" id="PTHR47926:SF537">
    <property type="entry name" value="PENTACOTRIPEPTIDE-REPEAT REGION OF PRORP DOMAIN-CONTAINING PROTEIN"/>
    <property type="match status" value="1"/>
</dbReference>
<reference evidence="2" key="1">
    <citation type="journal article" date="2021" name="bioRxiv">
        <title>Whole Genome Assembly and Annotation of Northern Wild Rice, Zizania palustris L., Supports a Whole Genome Duplication in the Zizania Genus.</title>
        <authorList>
            <person name="Haas M."/>
            <person name="Kono T."/>
            <person name="Macchietto M."/>
            <person name="Millas R."/>
            <person name="McGilp L."/>
            <person name="Shao M."/>
            <person name="Duquette J."/>
            <person name="Hirsch C.N."/>
            <person name="Kimball J."/>
        </authorList>
    </citation>
    <scope>NUCLEOTIDE SEQUENCE</scope>
    <source>
        <tissue evidence="2">Fresh leaf tissue</tissue>
    </source>
</reference>
<dbReference type="InterPro" id="IPR002885">
    <property type="entry name" value="PPR_rpt"/>
</dbReference>
<organism evidence="2 3">
    <name type="scientific">Zizania palustris</name>
    <name type="common">Northern wild rice</name>
    <dbReference type="NCBI Taxonomy" id="103762"/>
    <lineage>
        <taxon>Eukaryota</taxon>
        <taxon>Viridiplantae</taxon>
        <taxon>Streptophyta</taxon>
        <taxon>Embryophyta</taxon>
        <taxon>Tracheophyta</taxon>
        <taxon>Spermatophyta</taxon>
        <taxon>Magnoliopsida</taxon>
        <taxon>Liliopsida</taxon>
        <taxon>Poales</taxon>
        <taxon>Poaceae</taxon>
        <taxon>BOP clade</taxon>
        <taxon>Oryzoideae</taxon>
        <taxon>Oryzeae</taxon>
        <taxon>Zizaniinae</taxon>
        <taxon>Zizania</taxon>
    </lineage>
</organism>
<dbReference type="OrthoDB" id="741665at2759"/>
<dbReference type="Pfam" id="PF01535">
    <property type="entry name" value="PPR"/>
    <property type="match status" value="2"/>
</dbReference>
<dbReference type="PANTHER" id="PTHR47926">
    <property type="entry name" value="PENTATRICOPEPTIDE REPEAT-CONTAINING PROTEIN"/>
    <property type="match status" value="1"/>
</dbReference>
<dbReference type="Proteomes" id="UP000729402">
    <property type="component" value="Unassembled WGS sequence"/>
</dbReference>